<evidence type="ECO:0000256" key="4">
    <source>
        <dbReference type="ARBA" id="ARBA00022801"/>
    </source>
</evidence>
<evidence type="ECO:0000256" key="2">
    <source>
        <dbReference type="ARBA" id="ARBA00005336"/>
    </source>
</evidence>
<dbReference type="OrthoDB" id="9805821at2"/>
<dbReference type="PANTHER" id="PTHR30480">
    <property type="entry name" value="BETA-HEXOSAMINIDASE-RELATED"/>
    <property type="match status" value="1"/>
</dbReference>
<keyword evidence="5 7" id="KW-0326">Glycosidase</keyword>
<dbReference type="Pfam" id="PF00933">
    <property type="entry name" value="Glyco_hydro_3"/>
    <property type="match status" value="1"/>
</dbReference>
<dbReference type="PANTHER" id="PTHR30480:SF13">
    <property type="entry name" value="BETA-HEXOSAMINIDASE"/>
    <property type="match status" value="1"/>
</dbReference>
<dbReference type="GO" id="GO:0005975">
    <property type="term" value="P:carbohydrate metabolic process"/>
    <property type="evidence" value="ECO:0007669"/>
    <property type="project" value="InterPro"/>
</dbReference>
<feature type="domain" description="Glycoside hydrolase family 3 N-terminal" evidence="6">
    <location>
        <begin position="43"/>
        <end position="360"/>
    </location>
</feature>
<reference evidence="7 8" key="1">
    <citation type="submission" date="2019-03" db="EMBL/GenBank/DDBJ databases">
        <title>Draft genome sequence data and analysis of a Fermenting Bacterium, Soehngenia longevitae strain 1933PT, isolated from petroleum reservoir in Azerbaijan.</title>
        <authorList>
            <person name="Grouzdev D.S."/>
            <person name="Bidzhieva S.K."/>
            <person name="Sokolova D.S."/>
            <person name="Tourova T.P."/>
            <person name="Poltaraus A.B."/>
            <person name="Nazina T.N."/>
        </authorList>
    </citation>
    <scope>NUCLEOTIDE SEQUENCE [LARGE SCALE GENOMIC DNA]</scope>
    <source>
        <strain evidence="7 8">1933P</strain>
    </source>
</reference>
<evidence type="ECO:0000313" key="7">
    <source>
        <dbReference type="EMBL" id="TFZ40816.1"/>
    </source>
</evidence>
<comment type="similarity">
    <text evidence="2">Belongs to the glycosyl hydrolase 3 family.</text>
</comment>
<dbReference type="InterPro" id="IPR050226">
    <property type="entry name" value="NagZ_Beta-hexosaminidase"/>
</dbReference>
<evidence type="ECO:0000256" key="1">
    <source>
        <dbReference type="ARBA" id="ARBA00001231"/>
    </source>
</evidence>
<name>A0A4Z0D7F9_9FIRM</name>
<dbReference type="EMBL" id="SRIB01000004">
    <property type="protein sequence ID" value="TFZ40816.1"/>
    <property type="molecule type" value="Genomic_DNA"/>
</dbReference>
<evidence type="ECO:0000259" key="6">
    <source>
        <dbReference type="Pfam" id="PF00933"/>
    </source>
</evidence>
<evidence type="ECO:0000256" key="3">
    <source>
        <dbReference type="ARBA" id="ARBA00012663"/>
    </source>
</evidence>
<dbReference type="Proteomes" id="UP000298381">
    <property type="component" value="Unassembled WGS sequence"/>
</dbReference>
<dbReference type="GO" id="GO:0004563">
    <property type="term" value="F:beta-N-acetylhexosaminidase activity"/>
    <property type="evidence" value="ECO:0007669"/>
    <property type="project" value="UniProtKB-EC"/>
</dbReference>
<gene>
    <name evidence="7" type="primary">nagZ</name>
    <name evidence="7" type="ORF">E4100_03875</name>
</gene>
<dbReference type="AlphaFoldDB" id="A0A4Z0D7F9"/>
<dbReference type="SUPFAM" id="SSF51445">
    <property type="entry name" value="(Trans)glycosidases"/>
    <property type="match status" value="1"/>
</dbReference>
<comment type="caution">
    <text evidence="7">The sequence shown here is derived from an EMBL/GenBank/DDBJ whole genome shotgun (WGS) entry which is preliminary data.</text>
</comment>
<dbReference type="InterPro" id="IPR001764">
    <property type="entry name" value="Glyco_hydro_3_N"/>
</dbReference>
<keyword evidence="8" id="KW-1185">Reference proteome</keyword>
<dbReference type="InterPro" id="IPR036962">
    <property type="entry name" value="Glyco_hydro_3_N_sf"/>
</dbReference>
<proteinExistence type="inferred from homology"/>
<dbReference type="GO" id="GO:0009254">
    <property type="term" value="P:peptidoglycan turnover"/>
    <property type="evidence" value="ECO:0007669"/>
    <property type="project" value="TreeGrafter"/>
</dbReference>
<comment type="catalytic activity">
    <reaction evidence="1">
        <text>Hydrolysis of terminal non-reducing N-acetyl-D-hexosamine residues in N-acetyl-beta-D-hexosaminides.</text>
        <dbReference type="EC" id="3.2.1.52"/>
    </reaction>
</comment>
<dbReference type="PROSITE" id="PS00775">
    <property type="entry name" value="GLYCOSYL_HYDROL_F3"/>
    <property type="match status" value="1"/>
</dbReference>
<accession>A0A4Z0D7F9</accession>
<dbReference type="NCBIfam" id="NF003740">
    <property type="entry name" value="PRK05337.1"/>
    <property type="match status" value="1"/>
</dbReference>
<evidence type="ECO:0000256" key="5">
    <source>
        <dbReference type="ARBA" id="ARBA00023295"/>
    </source>
</evidence>
<sequence length="397" mass="44531">MSTLLLANCSMKNNDELPQGPDSSENIDTEKDEIKSEISNMKIEDKISQLFIVGIEGYELSQDEIDIINNYNLSGFIFFDRNIETKDQFINLINTLKDENKGEIPYFLSVDEEGGRVERLDKFYLKMPSMHDIGEINDDELAYKVGTVLGSKLKTFGLNMNFAPVLDINSNPLNQVIGDRSFGSDADIVAKLGNQLAKGISYQGIVAVGKHFPGHGDTQIDSHYDLPVINKDLVELETLELKPFIYNINNGMSAIMVGHLLLPQISNEPSSLSYEIINDILREKLKFNGVVLSDDMTMGAITDNYDIKDAVLKFLIAGGDIALICHDNSQIGDIVNYVKLAVENGTITESEIDDKLYRILLLKKEYDIDDEKVDYNSIDSYIGKINEEINNIYLEVE</sequence>
<evidence type="ECO:0000313" key="8">
    <source>
        <dbReference type="Proteomes" id="UP000298381"/>
    </source>
</evidence>
<protein>
    <recommendedName>
        <fullName evidence="3">beta-N-acetylhexosaminidase</fullName>
        <ecNumber evidence="3">3.2.1.52</ecNumber>
    </recommendedName>
</protein>
<keyword evidence="4 7" id="KW-0378">Hydrolase</keyword>
<dbReference type="InterPro" id="IPR019800">
    <property type="entry name" value="Glyco_hydro_3_AS"/>
</dbReference>
<dbReference type="Gene3D" id="3.20.20.300">
    <property type="entry name" value="Glycoside hydrolase, family 3, N-terminal domain"/>
    <property type="match status" value="1"/>
</dbReference>
<organism evidence="7 8">
    <name type="scientific">Soehngenia longivitae</name>
    <dbReference type="NCBI Taxonomy" id="2562294"/>
    <lineage>
        <taxon>Bacteria</taxon>
        <taxon>Bacillati</taxon>
        <taxon>Bacillota</taxon>
        <taxon>Tissierellia</taxon>
        <taxon>Tissierellales</taxon>
        <taxon>Tissierellaceae</taxon>
        <taxon>Soehngenia</taxon>
    </lineage>
</organism>
<dbReference type="InterPro" id="IPR017853">
    <property type="entry name" value="GH"/>
</dbReference>
<dbReference type="EC" id="3.2.1.52" evidence="3"/>